<feature type="region of interest" description="Disordered" evidence="1">
    <location>
        <begin position="29"/>
        <end position="65"/>
    </location>
</feature>
<accession>A0AAV0WIL0</accession>
<proteinExistence type="predicted"/>
<feature type="compositionally biased region" description="Basic and acidic residues" evidence="1">
    <location>
        <begin position="181"/>
        <end position="194"/>
    </location>
</feature>
<evidence type="ECO:0000313" key="3">
    <source>
        <dbReference type="EMBL" id="CAI6355613.1"/>
    </source>
</evidence>
<protein>
    <recommendedName>
        <fullName evidence="2">ARF7 effector protein C-terminal domain-containing protein</fullName>
    </recommendedName>
</protein>
<feature type="region of interest" description="Disordered" evidence="1">
    <location>
        <begin position="77"/>
        <end position="122"/>
    </location>
</feature>
<feature type="compositionally biased region" description="Polar residues" evidence="1">
    <location>
        <begin position="36"/>
        <end position="51"/>
    </location>
</feature>
<comment type="caution">
    <text evidence="3">The sequence shown here is derived from an EMBL/GenBank/DDBJ whole genome shotgun (WGS) entry which is preliminary data.</text>
</comment>
<reference evidence="3 4" key="1">
    <citation type="submission" date="2023-01" db="EMBL/GenBank/DDBJ databases">
        <authorList>
            <person name="Whitehead M."/>
        </authorList>
    </citation>
    <scope>NUCLEOTIDE SEQUENCE [LARGE SCALE GENOMIC DNA]</scope>
</reference>
<keyword evidence="4" id="KW-1185">Reference proteome</keyword>
<dbReference type="InterPro" id="IPR029264">
    <property type="entry name" value="ARF7EP_C"/>
</dbReference>
<feature type="compositionally biased region" description="Polar residues" evidence="1">
    <location>
        <begin position="94"/>
        <end position="109"/>
    </location>
</feature>
<feature type="region of interest" description="Disordered" evidence="1">
    <location>
        <begin position="162"/>
        <end position="203"/>
    </location>
</feature>
<feature type="domain" description="ARF7 effector protein C-terminal" evidence="2">
    <location>
        <begin position="147"/>
        <end position="238"/>
    </location>
</feature>
<gene>
    <name evidence="3" type="ORF">MEUPH1_LOCUS11446</name>
</gene>
<feature type="compositionally biased region" description="Basic and acidic residues" evidence="1">
    <location>
        <begin position="52"/>
        <end position="65"/>
    </location>
</feature>
<sequence>MDKGSSDLKIENKCKEEYKEKQDIKVKKENLEMLENQGNPETPAISSNNIDQHGDNDECEGGSKDLKIENKCKEEYKEKQDIKVKKENLEMLENQGNPETPAISSNNIDQHGDNDECEGGSKDLKIENKCKEEYKEKQDIQVKKENLEVPENQGKSKTLALSSNHIDQHGDNDECEGEVIDLTKENPEDPEKPATRAVDPNDGECDCDDDDCVGCFWPCETCSSNKCGHECRTTRKWKRYESWIRQGRSNN</sequence>
<feature type="compositionally biased region" description="Basic and acidic residues" evidence="1">
    <location>
        <begin position="77"/>
        <end position="89"/>
    </location>
</feature>
<evidence type="ECO:0000259" key="2">
    <source>
        <dbReference type="Pfam" id="PF14949"/>
    </source>
</evidence>
<feature type="compositionally biased region" description="Basic and acidic residues" evidence="1">
    <location>
        <begin position="110"/>
        <end position="122"/>
    </location>
</feature>
<dbReference type="Proteomes" id="UP001160148">
    <property type="component" value="Unassembled WGS sequence"/>
</dbReference>
<evidence type="ECO:0000313" key="4">
    <source>
        <dbReference type="Proteomes" id="UP001160148"/>
    </source>
</evidence>
<dbReference type="AlphaFoldDB" id="A0AAV0WIL0"/>
<dbReference type="EMBL" id="CARXXK010000002">
    <property type="protein sequence ID" value="CAI6355613.1"/>
    <property type="molecule type" value="Genomic_DNA"/>
</dbReference>
<name>A0AAV0WIL0_9HEMI</name>
<organism evidence="3 4">
    <name type="scientific">Macrosiphum euphorbiae</name>
    <name type="common">potato aphid</name>
    <dbReference type="NCBI Taxonomy" id="13131"/>
    <lineage>
        <taxon>Eukaryota</taxon>
        <taxon>Metazoa</taxon>
        <taxon>Ecdysozoa</taxon>
        <taxon>Arthropoda</taxon>
        <taxon>Hexapoda</taxon>
        <taxon>Insecta</taxon>
        <taxon>Pterygota</taxon>
        <taxon>Neoptera</taxon>
        <taxon>Paraneoptera</taxon>
        <taxon>Hemiptera</taxon>
        <taxon>Sternorrhyncha</taxon>
        <taxon>Aphidomorpha</taxon>
        <taxon>Aphidoidea</taxon>
        <taxon>Aphididae</taxon>
        <taxon>Macrosiphini</taxon>
        <taxon>Macrosiphum</taxon>
    </lineage>
</organism>
<dbReference type="Pfam" id="PF14949">
    <property type="entry name" value="ARF7EP_C"/>
    <property type="match status" value="1"/>
</dbReference>
<evidence type="ECO:0000256" key="1">
    <source>
        <dbReference type="SAM" id="MobiDB-lite"/>
    </source>
</evidence>